<dbReference type="GO" id="GO:0005524">
    <property type="term" value="F:ATP binding"/>
    <property type="evidence" value="ECO:0007669"/>
    <property type="project" value="UniProtKB-KW"/>
</dbReference>
<dbReference type="EMBL" id="JYDW01000155">
    <property type="protein sequence ID" value="KRZ53760.1"/>
    <property type="molecule type" value="Genomic_DNA"/>
</dbReference>
<dbReference type="SMART" id="SM00487">
    <property type="entry name" value="DEXDc"/>
    <property type="match status" value="1"/>
</dbReference>
<evidence type="ECO:0000259" key="13">
    <source>
        <dbReference type="PROSITE" id="PS51195"/>
    </source>
</evidence>
<dbReference type="SMART" id="SM00490">
    <property type="entry name" value="HELICc"/>
    <property type="match status" value="1"/>
</dbReference>
<dbReference type="CDD" id="cd17943">
    <property type="entry name" value="DEADc_DDX20"/>
    <property type="match status" value="1"/>
</dbReference>
<feature type="domain" description="DEAD-box RNA helicase Q" evidence="13">
    <location>
        <begin position="314"/>
        <end position="342"/>
    </location>
</feature>
<feature type="domain" description="Helicase C-terminal" evidence="12">
    <location>
        <begin position="550"/>
        <end position="695"/>
    </location>
</feature>
<dbReference type="InterPro" id="IPR002843">
    <property type="entry name" value="ATPase_V0-cplx_csu/dsu"/>
</dbReference>
<dbReference type="PROSITE" id="PS51192">
    <property type="entry name" value="HELICASE_ATP_BIND_1"/>
    <property type="match status" value="1"/>
</dbReference>
<dbReference type="GO" id="GO:0033179">
    <property type="term" value="C:proton-transporting V-type ATPase, V0 domain"/>
    <property type="evidence" value="ECO:0007669"/>
    <property type="project" value="InterPro"/>
</dbReference>
<accession>A0A0V1L2J4</accession>
<evidence type="ECO:0000256" key="9">
    <source>
        <dbReference type="RuleBase" id="RU000492"/>
    </source>
</evidence>
<evidence type="ECO:0000256" key="7">
    <source>
        <dbReference type="ARBA" id="ARBA00023065"/>
    </source>
</evidence>
<evidence type="ECO:0000256" key="8">
    <source>
        <dbReference type="PROSITE-ProRule" id="PRU00552"/>
    </source>
</evidence>
<dbReference type="Pfam" id="PF00271">
    <property type="entry name" value="Helicase_C"/>
    <property type="match status" value="1"/>
</dbReference>
<feature type="short sequence motif" description="Q motif" evidence="8">
    <location>
        <begin position="314"/>
        <end position="342"/>
    </location>
</feature>
<evidence type="ECO:0000256" key="6">
    <source>
        <dbReference type="ARBA" id="ARBA00022840"/>
    </source>
</evidence>
<dbReference type="SUPFAM" id="SSF52540">
    <property type="entry name" value="P-loop containing nucleoside triphosphate hydrolases"/>
    <property type="match status" value="2"/>
</dbReference>
<feature type="compositionally biased region" description="Basic and acidic residues" evidence="10">
    <location>
        <begin position="737"/>
        <end position="748"/>
    </location>
</feature>
<dbReference type="GO" id="GO:0046961">
    <property type="term" value="F:proton-transporting ATPase activity, rotational mechanism"/>
    <property type="evidence" value="ECO:0007669"/>
    <property type="project" value="InterPro"/>
</dbReference>
<evidence type="ECO:0000259" key="12">
    <source>
        <dbReference type="PROSITE" id="PS51194"/>
    </source>
</evidence>
<keyword evidence="7" id="KW-0406">Ion transport</keyword>
<dbReference type="InterPro" id="IPR036079">
    <property type="entry name" value="ATPase_csu/dsu_sf"/>
</dbReference>
<dbReference type="InterPro" id="IPR014014">
    <property type="entry name" value="RNA_helicase_DEAD_Q_motif"/>
</dbReference>
<reference evidence="14 15" key="1">
    <citation type="submission" date="2015-05" db="EMBL/GenBank/DDBJ databases">
        <title>Evolution of Trichinella species and genotypes.</title>
        <authorList>
            <person name="Korhonen P.K."/>
            <person name="Edoardo P."/>
            <person name="Giuseppe L.R."/>
            <person name="Gasser R.B."/>
        </authorList>
    </citation>
    <scope>NUCLEOTIDE SEQUENCE [LARGE SCALE GENOMIC DNA]</scope>
    <source>
        <strain evidence="14">ISS10</strain>
    </source>
</reference>
<sequence>MVALDELTFNIDHGYLEGLVRGFRGGILSPSDYTNLVQCDTLEDLKLHLQSTDYGQFLANEPGPITVNVIEEKLKEKVVAEFQHFRNNSLVPLSTFLDYISYSYMIDNIVLLITGTLHQRPIAELISKCHPLGSFEQMEAIHIASTPAELYNAVLVDTPLAPYFVDCISEQDLDEMNFEADRRAIIITINSFDTELSKDDREKLYPKCGKLYPDGLAHLARADEYDQVRQICECYMVKLNVKAFMQQFHFGVFYSYLKLKEQEMRNIIWIAECIAQRHRAKIDNYIPIVPSDCQASIADESTLDAVNKSELSQTTFSELGVREPFLKGLTRMKFFAPSPIQAKAIPVGFAGRDMIVQSKSGTGKTCVFSILAVHMVRKEADSGVQVIIVTPTCEIAIQIQHVIDQIAHFDEHLKCQFFSGKFRSLLLDKDELKRCQIVVGTPGRLCHLVKLNAISVERVRMLVFDEADRLMNGTFQPTLNVLFNHLSASKQVVVTSATYPHAFCEMLKRYMRNPTFISISDDFENIKHFAMIAVCNVKNSTNNFELKIEAAQWLFSHFSFNQAVVFYNSNELLMTIAQELDSRLWSVRYISRDIEPQERLKVIEQMRSIESRILVSSDLLSRGVDLPMLNMVVNLDVPKYGTDYLHRAGRAGRFGRNGLSFTVITNECEAVKFFHLMKGLNVRFKLLPSDAAMDLVDNSSYFDSLKYVEFSPLKIWNSFMKCAIRLPERKDRVKHDPNWKQDIYDKKDVPKKRRARGKVQKQQSVQ</sequence>
<keyword evidence="5 9" id="KW-0347">Helicase</keyword>
<keyword evidence="15" id="KW-1185">Reference proteome</keyword>
<dbReference type="Gene3D" id="3.40.50.300">
    <property type="entry name" value="P-loop containing nucleotide triphosphate hydrolases"/>
    <property type="match status" value="2"/>
</dbReference>
<dbReference type="InterPro" id="IPR014001">
    <property type="entry name" value="Helicase_ATP-bd"/>
</dbReference>
<feature type="compositionally biased region" description="Basic residues" evidence="10">
    <location>
        <begin position="749"/>
        <end position="759"/>
    </location>
</feature>
<dbReference type="InterPro" id="IPR001650">
    <property type="entry name" value="Helicase_C-like"/>
</dbReference>
<proteinExistence type="inferred from homology"/>
<dbReference type="Pfam" id="PF01992">
    <property type="entry name" value="vATP-synt_AC39"/>
    <property type="match status" value="2"/>
</dbReference>
<dbReference type="OrthoDB" id="10250083at2759"/>
<dbReference type="GO" id="GO:0016787">
    <property type="term" value="F:hydrolase activity"/>
    <property type="evidence" value="ECO:0007669"/>
    <property type="project" value="UniProtKB-KW"/>
</dbReference>
<dbReference type="InterPro" id="IPR016727">
    <property type="entry name" value="ATPase_V0-cplx_dsu"/>
</dbReference>
<organism evidence="14 15">
    <name type="scientific">Trichinella nativa</name>
    <dbReference type="NCBI Taxonomy" id="6335"/>
    <lineage>
        <taxon>Eukaryota</taxon>
        <taxon>Metazoa</taxon>
        <taxon>Ecdysozoa</taxon>
        <taxon>Nematoda</taxon>
        <taxon>Enoplea</taxon>
        <taxon>Dorylaimia</taxon>
        <taxon>Trichinellida</taxon>
        <taxon>Trichinellidae</taxon>
        <taxon>Trichinella</taxon>
    </lineage>
</organism>
<dbReference type="PROSITE" id="PS00039">
    <property type="entry name" value="DEAD_ATP_HELICASE"/>
    <property type="match status" value="1"/>
</dbReference>
<evidence type="ECO:0000259" key="11">
    <source>
        <dbReference type="PROSITE" id="PS51192"/>
    </source>
</evidence>
<dbReference type="SUPFAM" id="SSF103486">
    <property type="entry name" value="V-type ATP synthase subunit C"/>
    <property type="match status" value="1"/>
</dbReference>
<dbReference type="PROSITE" id="PS51195">
    <property type="entry name" value="Q_MOTIF"/>
    <property type="match status" value="1"/>
</dbReference>
<evidence type="ECO:0000256" key="4">
    <source>
        <dbReference type="ARBA" id="ARBA00022801"/>
    </source>
</evidence>
<evidence type="ECO:0000256" key="1">
    <source>
        <dbReference type="ARBA" id="ARBA00012552"/>
    </source>
</evidence>
<dbReference type="InterPro" id="IPR000629">
    <property type="entry name" value="RNA-helicase_DEAD-box_CS"/>
</dbReference>
<feature type="domain" description="Helicase ATP-binding" evidence="11">
    <location>
        <begin position="345"/>
        <end position="517"/>
    </location>
</feature>
<dbReference type="PROSITE" id="PS51194">
    <property type="entry name" value="HELICASE_CTER"/>
    <property type="match status" value="1"/>
</dbReference>
<dbReference type="AlphaFoldDB" id="A0A0V1L2J4"/>
<dbReference type="Gene3D" id="1.10.132.50">
    <property type="entry name" value="ATP synthase (C/AC39) subunit, domain 3"/>
    <property type="match status" value="1"/>
</dbReference>
<dbReference type="GO" id="GO:0003724">
    <property type="term" value="F:RNA helicase activity"/>
    <property type="evidence" value="ECO:0007669"/>
    <property type="project" value="UniProtKB-EC"/>
</dbReference>
<evidence type="ECO:0000313" key="14">
    <source>
        <dbReference type="EMBL" id="KRZ53760.1"/>
    </source>
</evidence>
<keyword evidence="4 9" id="KW-0378">Hydrolase</keyword>
<dbReference type="EC" id="3.6.4.13" evidence="1"/>
<evidence type="ECO:0000256" key="3">
    <source>
        <dbReference type="ARBA" id="ARBA00022741"/>
    </source>
</evidence>
<evidence type="ECO:0000256" key="2">
    <source>
        <dbReference type="ARBA" id="ARBA00022448"/>
    </source>
</evidence>
<dbReference type="Proteomes" id="UP000054721">
    <property type="component" value="Unassembled WGS sequence"/>
</dbReference>
<dbReference type="GO" id="GO:0003676">
    <property type="term" value="F:nucleic acid binding"/>
    <property type="evidence" value="ECO:0007669"/>
    <property type="project" value="InterPro"/>
</dbReference>
<dbReference type="PANTHER" id="PTHR11028">
    <property type="entry name" value="VACUOLAR ATP SYNTHASE SUBUNIT AC39"/>
    <property type="match status" value="1"/>
</dbReference>
<dbReference type="Pfam" id="PF00270">
    <property type="entry name" value="DEAD"/>
    <property type="match status" value="1"/>
</dbReference>
<keyword evidence="2" id="KW-0813">Transport</keyword>
<evidence type="ECO:0000256" key="5">
    <source>
        <dbReference type="ARBA" id="ARBA00022806"/>
    </source>
</evidence>
<evidence type="ECO:0000313" key="15">
    <source>
        <dbReference type="Proteomes" id="UP000054721"/>
    </source>
</evidence>
<dbReference type="GO" id="GO:0043186">
    <property type="term" value="C:P granule"/>
    <property type="evidence" value="ECO:0007669"/>
    <property type="project" value="UniProtKB-ARBA"/>
</dbReference>
<name>A0A0V1L2J4_9BILA</name>
<dbReference type="InterPro" id="IPR011545">
    <property type="entry name" value="DEAD/DEAH_box_helicase_dom"/>
</dbReference>
<dbReference type="InterPro" id="IPR044911">
    <property type="entry name" value="V-type_ATPase_csu/dsu_dom_3"/>
</dbReference>
<protein>
    <recommendedName>
        <fullName evidence="1">RNA helicase</fullName>
        <ecNumber evidence="1">3.6.4.13</ecNumber>
    </recommendedName>
</protein>
<dbReference type="InterPro" id="IPR027417">
    <property type="entry name" value="P-loop_NTPase"/>
</dbReference>
<comment type="caution">
    <text evidence="14">The sequence shown here is derived from an EMBL/GenBank/DDBJ whole genome shotgun (WGS) entry which is preliminary data.</text>
</comment>
<keyword evidence="6 9" id="KW-0067">ATP-binding</keyword>
<dbReference type="CDD" id="cd18787">
    <property type="entry name" value="SF2_C_DEAD"/>
    <property type="match status" value="1"/>
</dbReference>
<keyword evidence="3 9" id="KW-0547">Nucleotide-binding</keyword>
<feature type="region of interest" description="Disordered" evidence="10">
    <location>
        <begin position="737"/>
        <end position="766"/>
    </location>
</feature>
<evidence type="ECO:0000256" key="10">
    <source>
        <dbReference type="SAM" id="MobiDB-lite"/>
    </source>
</evidence>
<gene>
    <name evidence="14" type="ORF">T02_211</name>
</gene>
<comment type="similarity">
    <text evidence="9">Belongs to the DEAD box helicase family.</text>
</comment>